<dbReference type="InterPro" id="IPR008480">
    <property type="entry name" value="DUF761_pln"/>
</dbReference>
<keyword evidence="2" id="KW-0812">Transmembrane</keyword>
<name>A0A498HTF9_MALDO</name>
<keyword evidence="5" id="KW-1185">Reference proteome</keyword>
<evidence type="ECO:0000313" key="5">
    <source>
        <dbReference type="Proteomes" id="UP000290289"/>
    </source>
</evidence>
<feature type="compositionally biased region" description="Basic and acidic residues" evidence="1">
    <location>
        <begin position="248"/>
        <end position="260"/>
    </location>
</feature>
<sequence>MLTSMLSWFTPTSLFLLLNLIIGIIVLSSRHGTHKRPRQQQQLQQQEEQLGLFNSPQLERAPSLLDRVRSINFSHYKFEQTNPETQYAARQHANLDNSTELNGTPSHQPERSPSLLDRIRSINFSHHKFEQSINPEPQSGESAEQHPGSSPKVCDSPVGLARTPSLLERLKSMDFPFYRSEHADPENKIYEPEESEREGPDPISRQENLVHRSKSNPSNGAGVNQYQKIKKSTSEKSRLRGGVEGNDDERPATPRMEKTRSFGGDEAVDAKADDFINKFKQQLRLQRLDSLLRYKEMLKRK</sequence>
<feature type="region of interest" description="Disordered" evidence="1">
    <location>
        <begin position="183"/>
        <end position="265"/>
    </location>
</feature>
<evidence type="ECO:0000313" key="4">
    <source>
        <dbReference type="EMBL" id="RXH74726.1"/>
    </source>
</evidence>
<comment type="caution">
    <text evidence="4">The sequence shown here is derived from an EMBL/GenBank/DDBJ whole genome shotgun (WGS) entry which is preliminary data.</text>
</comment>
<feature type="compositionally biased region" description="Polar residues" evidence="1">
    <location>
        <begin position="131"/>
        <end position="142"/>
    </location>
</feature>
<dbReference type="PANTHER" id="PTHR33098:SF57">
    <property type="entry name" value="DUF4408 DOMAIN PROTEIN"/>
    <property type="match status" value="1"/>
</dbReference>
<evidence type="ECO:0000256" key="1">
    <source>
        <dbReference type="SAM" id="MobiDB-lite"/>
    </source>
</evidence>
<gene>
    <name evidence="4" type="ORF">DVH24_029447</name>
</gene>
<dbReference type="Pfam" id="PF05553">
    <property type="entry name" value="DUF761"/>
    <property type="match status" value="1"/>
</dbReference>
<keyword evidence="2" id="KW-0472">Membrane</keyword>
<proteinExistence type="predicted"/>
<feature type="transmembrane region" description="Helical" evidence="2">
    <location>
        <begin position="6"/>
        <end position="28"/>
    </location>
</feature>
<evidence type="ECO:0000259" key="3">
    <source>
        <dbReference type="Pfam" id="PF14364"/>
    </source>
</evidence>
<reference evidence="4 5" key="1">
    <citation type="submission" date="2018-10" db="EMBL/GenBank/DDBJ databases">
        <title>A high-quality apple genome assembly.</title>
        <authorList>
            <person name="Hu J."/>
        </authorList>
    </citation>
    <scope>NUCLEOTIDE SEQUENCE [LARGE SCALE GENOMIC DNA]</scope>
    <source>
        <strain evidence="5">cv. HFTH1</strain>
        <tissue evidence="4">Young leaf</tissue>
    </source>
</reference>
<dbReference type="EMBL" id="RDQH01000341">
    <property type="protein sequence ID" value="RXH74726.1"/>
    <property type="molecule type" value="Genomic_DNA"/>
</dbReference>
<dbReference type="PANTHER" id="PTHR33098">
    <property type="entry name" value="COTTON FIBER (DUF761)"/>
    <property type="match status" value="1"/>
</dbReference>
<organism evidence="4 5">
    <name type="scientific">Malus domestica</name>
    <name type="common">Apple</name>
    <name type="synonym">Pyrus malus</name>
    <dbReference type="NCBI Taxonomy" id="3750"/>
    <lineage>
        <taxon>Eukaryota</taxon>
        <taxon>Viridiplantae</taxon>
        <taxon>Streptophyta</taxon>
        <taxon>Embryophyta</taxon>
        <taxon>Tracheophyta</taxon>
        <taxon>Spermatophyta</taxon>
        <taxon>Magnoliopsida</taxon>
        <taxon>eudicotyledons</taxon>
        <taxon>Gunneridae</taxon>
        <taxon>Pentapetalae</taxon>
        <taxon>rosids</taxon>
        <taxon>fabids</taxon>
        <taxon>Rosales</taxon>
        <taxon>Rosaceae</taxon>
        <taxon>Amygdaloideae</taxon>
        <taxon>Maleae</taxon>
        <taxon>Malus</taxon>
    </lineage>
</organism>
<feature type="region of interest" description="Disordered" evidence="1">
    <location>
        <begin position="131"/>
        <end position="159"/>
    </location>
</feature>
<dbReference type="AlphaFoldDB" id="A0A498HTF9"/>
<dbReference type="Proteomes" id="UP000290289">
    <property type="component" value="Chromosome 15"/>
</dbReference>
<evidence type="ECO:0000256" key="2">
    <source>
        <dbReference type="SAM" id="Phobius"/>
    </source>
</evidence>
<feature type="domain" description="DUF4408" evidence="3">
    <location>
        <begin position="2"/>
        <end position="30"/>
    </location>
</feature>
<dbReference type="InterPro" id="IPR025520">
    <property type="entry name" value="DUF4408"/>
</dbReference>
<protein>
    <recommendedName>
        <fullName evidence="3">DUF4408 domain-containing protein</fullName>
    </recommendedName>
</protein>
<feature type="compositionally biased region" description="Polar residues" evidence="1">
    <location>
        <begin position="215"/>
        <end position="227"/>
    </location>
</feature>
<dbReference type="Pfam" id="PF14364">
    <property type="entry name" value="DUF4408"/>
    <property type="match status" value="1"/>
</dbReference>
<accession>A0A498HTF9</accession>
<keyword evidence="2" id="KW-1133">Transmembrane helix</keyword>